<comment type="caution">
    <text evidence="2">The sequence shown here is derived from an EMBL/GenBank/DDBJ whole genome shotgun (WGS) entry which is preliminary data.</text>
</comment>
<evidence type="ECO:0000313" key="3">
    <source>
        <dbReference type="Proteomes" id="UP000784294"/>
    </source>
</evidence>
<protein>
    <submittedName>
        <fullName evidence="2">Uncharacterized protein</fullName>
    </submittedName>
</protein>
<evidence type="ECO:0000313" key="2">
    <source>
        <dbReference type="EMBL" id="VEL29439.1"/>
    </source>
</evidence>
<feature type="region of interest" description="Disordered" evidence="1">
    <location>
        <begin position="313"/>
        <end position="343"/>
    </location>
</feature>
<dbReference type="Proteomes" id="UP000784294">
    <property type="component" value="Unassembled WGS sequence"/>
</dbReference>
<reference evidence="2" key="1">
    <citation type="submission" date="2018-11" db="EMBL/GenBank/DDBJ databases">
        <authorList>
            <consortium name="Pathogen Informatics"/>
        </authorList>
    </citation>
    <scope>NUCLEOTIDE SEQUENCE</scope>
</reference>
<proteinExistence type="predicted"/>
<keyword evidence="3" id="KW-1185">Reference proteome</keyword>
<organism evidence="2 3">
    <name type="scientific">Protopolystoma xenopodis</name>
    <dbReference type="NCBI Taxonomy" id="117903"/>
    <lineage>
        <taxon>Eukaryota</taxon>
        <taxon>Metazoa</taxon>
        <taxon>Spiralia</taxon>
        <taxon>Lophotrochozoa</taxon>
        <taxon>Platyhelminthes</taxon>
        <taxon>Monogenea</taxon>
        <taxon>Polyopisthocotylea</taxon>
        <taxon>Polystomatidea</taxon>
        <taxon>Polystomatidae</taxon>
        <taxon>Protopolystoma</taxon>
    </lineage>
</organism>
<name>A0A448X6N0_9PLAT</name>
<accession>A0A448X6N0</accession>
<dbReference type="EMBL" id="CAAALY010103173">
    <property type="protein sequence ID" value="VEL29439.1"/>
    <property type="molecule type" value="Genomic_DNA"/>
</dbReference>
<gene>
    <name evidence="2" type="ORF">PXEA_LOCUS22879</name>
</gene>
<dbReference type="AlphaFoldDB" id="A0A448X6N0"/>
<sequence>MSQWIKSQYPDFRLGRNTRVLASQSVERLALAHHLQATSSIHGSLSSDQMCFCPTDLPITSSLSRVELNCFSIDPEASVNKLGKLSSDLIPDTFQVEADKRTDKQGCGAILGDPSYFLSPRAVQMVGQASRPISKSKLNEHQAILKTAVVDAAKKNLIILSSDSSGTGDTIHACAYDGVGEDATTKMGLLPISMVYRVLLQQLLLDRLPAKEILRRPPNTWVVGRCKRQRRFHQITKSYAGVSAGSKPSFLAAKSSIAQTSEMSCLDSPFEGTISQSLHCTPASTPQISSGLVSTPPPLQPLSPNFLSSASSLINPSSSAGTTTIEESSFKKRMMGDRTTGLQ</sequence>
<evidence type="ECO:0000256" key="1">
    <source>
        <dbReference type="SAM" id="MobiDB-lite"/>
    </source>
</evidence>